<dbReference type="AlphaFoldDB" id="A0A0F0KLX7"/>
<sequence>MTTIQIVVWSVWGGFVLLMIAVSVFQLSRIRYRERGMRHWPHVPAVVVGHQEVPGLSEPGEISQLPSYLSVYRYTAADGQSFTGKTVWSAGRPLPESERLTVCVNPADPRESYPVERTSRVVLVSALGAMALFVIGSFFFVRVLVGS</sequence>
<feature type="transmembrane region" description="Helical" evidence="1">
    <location>
        <begin position="121"/>
        <end position="145"/>
    </location>
</feature>
<evidence type="ECO:0000259" key="2">
    <source>
        <dbReference type="Pfam" id="PF12158"/>
    </source>
</evidence>
<dbReference type="Proteomes" id="UP000033448">
    <property type="component" value="Unassembled WGS sequence"/>
</dbReference>
<keyword evidence="1" id="KW-1133">Transmembrane helix</keyword>
<dbReference type="Pfam" id="PF12158">
    <property type="entry name" value="DUF3592"/>
    <property type="match status" value="1"/>
</dbReference>
<evidence type="ECO:0000256" key="1">
    <source>
        <dbReference type="SAM" id="Phobius"/>
    </source>
</evidence>
<organism evidence="3 4">
    <name type="scientific">Microbacterium azadirachtae</name>
    <dbReference type="NCBI Taxonomy" id="582680"/>
    <lineage>
        <taxon>Bacteria</taxon>
        <taxon>Bacillati</taxon>
        <taxon>Actinomycetota</taxon>
        <taxon>Actinomycetes</taxon>
        <taxon>Micrococcales</taxon>
        <taxon>Microbacteriaceae</taxon>
        <taxon>Microbacterium</taxon>
    </lineage>
</organism>
<feature type="domain" description="DUF3592" evidence="2">
    <location>
        <begin position="61"/>
        <end position="113"/>
    </location>
</feature>
<dbReference type="PATRIC" id="fig|582680.7.peg.2451"/>
<accession>A0A0F0KLX7</accession>
<dbReference type="OrthoDB" id="5196671at2"/>
<feature type="transmembrane region" description="Helical" evidence="1">
    <location>
        <begin position="6"/>
        <end position="28"/>
    </location>
</feature>
<keyword evidence="1" id="KW-0472">Membrane</keyword>
<dbReference type="RefSeq" id="WP_045251072.1">
    <property type="nucleotide sequence ID" value="NZ_CP099706.1"/>
</dbReference>
<reference evidence="3 4" key="1">
    <citation type="submission" date="2015-02" db="EMBL/GenBank/DDBJ databases">
        <title>Draft genome sequences of ten Microbacterium spp. with emphasis on heavy metal contaminated environments.</title>
        <authorList>
            <person name="Corretto E."/>
        </authorList>
    </citation>
    <scope>NUCLEOTIDE SEQUENCE [LARGE SCALE GENOMIC DNA]</scope>
    <source>
        <strain evidence="3 4">DSM 23848</strain>
    </source>
</reference>
<proteinExistence type="predicted"/>
<comment type="caution">
    <text evidence="3">The sequence shown here is derived from an EMBL/GenBank/DDBJ whole genome shotgun (WGS) entry which is preliminary data.</text>
</comment>
<keyword evidence="1" id="KW-0812">Transmembrane</keyword>
<evidence type="ECO:0000313" key="4">
    <source>
        <dbReference type="Proteomes" id="UP000033448"/>
    </source>
</evidence>
<gene>
    <name evidence="3" type="ORF">RL72_02402</name>
</gene>
<protein>
    <recommendedName>
        <fullName evidence="2">DUF3592 domain-containing protein</fullName>
    </recommendedName>
</protein>
<dbReference type="InterPro" id="IPR021994">
    <property type="entry name" value="DUF3592"/>
</dbReference>
<dbReference type="EMBL" id="JYIT01000080">
    <property type="protein sequence ID" value="KJL21863.1"/>
    <property type="molecule type" value="Genomic_DNA"/>
</dbReference>
<name>A0A0F0KLX7_9MICO</name>
<keyword evidence="4" id="KW-1185">Reference proteome</keyword>
<evidence type="ECO:0000313" key="3">
    <source>
        <dbReference type="EMBL" id="KJL21863.1"/>
    </source>
</evidence>